<name>A0AC61L3K9_9EURY</name>
<protein>
    <submittedName>
        <fullName evidence="1">Uncharacterized protein</fullName>
    </submittedName>
</protein>
<evidence type="ECO:0000313" key="2">
    <source>
        <dbReference type="Proteomes" id="UP000248329"/>
    </source>
</evidence>
<dbReference type="EMBL" id="PQXF01000011">
    <property type="protein sequence ID" value="PXF60795.1"/>
    <property type="molecule type" value="Genomic_DNA"/>
</dbReference>
<evidence type="ECO:0000313" key="1">
    <source>
        <dbReference type="EMBL" id="PXF60795.1"/>
    </source>
</evidence>
<proteinExistence type="predicted"/>
<gene>
    <name evidence="1" type="ORF">C4B59_07335</name>
</gene>
<sequence>MVSFVGVLCRGVLTYTVWREKSSLTIETRFCCWRVIYRVLALVQPNRMRRREVPALYLSPGFGDFGIYHDAFAYVGVELGA</sequence>
<organism evidence="1 2">
    <name type="scientific">Candidatus Methanogaster sp</name>
    <dbReference type="NCBI Taxonomy" id="3386292"/>
    <lineage>
        <taxon>Archaea</taxon>
        <taxon>Methanobacteriati</taxon>
        <taxon>Methanobacteriota</taxon>
        <taxon>Stenosarchaea group</taxon>
        <taxon>Methanomicrobia</taxon>
        <taxon>Methanosarcinales</taxon>
        <taxon>ANME-2 cluster</taxon>
        <taxon>Candidatus Methanogasteraceae</taxon>
        <taxon>Candidatus Methanogaster</taxon>
    </lineage>
</organism>
<comment type="caution">
    <text evidence="1">The sequence shown here is derived from an EMBL/GenBank/DDBJ whole genome shotgun (WGS) entry which is preliminary data.</text>
</comment>
<accession>A0AC61L3K9</accession>
<dbReference type="Proteomes" id="UP000248329">
    <property type="component" value="Unassembled WGS sequence"/>
</dbReference>
<reference evidence="1" key="1">
    <citation type="submission" date="2018-01" db="EMBL/GenBank/DDBJ databases">
        <authorList>
            <person name="Krukenberg V."/>
        </authorList>
    </citation>
    <scope>NUCLEOTIDE SEQUENCE</scope>
    <source>
        <strain evidence="1">E20ANME2</strain>
    </source>
</reference>